<gene>
    <name evidence="1" type="ORF">DEBURN_LOCUS3337</name>
</gene>
<organism evidence="1 2">
    <name type="scientific">Diversispora eburnea</name>
    <dbReference type="NCBI Taxonomy" id="1213867"/>
    <lineage>
        <taxon>Eukaryota</taxon>
        <taxon>Fungi</taxon>
        <taxon>Fungi incertae sedis</taxon>
        <taxon>Mucoromycota</taxon>
        <taxon>Glomeromycotina</taxon>
        <taxon>Glomeromycetes</taxon>
        <taxon>Diversisporales</taxon>
        <taxon>Diversisporaceae</taxon>
        <taxon>Diversispora</taxon>
    </lineage>
</organism>
<keyword evidence="2" id="KW-1185">Reference proteome</keyword>
<evidence type="ECO:0000313" key="2">
    <source>
        <dbReference type="Proteomes" id="UP000789706"/>
    </source>
</evidence>
<protein>
    <submittedName>
        <fullName evidence="1">976_t:CDS:1</fullName>
    </submittedName>
</protein>
<accession>A0A9N8W8J2</accession>
<reference evidence="1" key="1">
    <citation type="submission" date="2021-06" db="EMBL/GenBank/DDBJ databases">
        <authorList>
            <person name="Kallberg Y."/>
            <person name="Tangrot J."/>
            <person name="Rosling A."/>
        </authorList>
    </citation>
    <scope>NUCLEOTIDE SEQUENCE</scope>
    <source>
        <strain evidence="1">AZ414A</strain>
    </source>
</reference>
<feature type="non-terminal residue" evidence="1">
    <location>
        <position position="1"/>
    </location>
</feature>
<sequence length="121" mass="13221">SPLRRKRNRLIKRSCMNQNVCTPANNLNIYGSDCNANTAIFGSVGYTETYSISIKPPDVLVCCEGKGYDDQNQSQWYNLGRDVSSSGMFVKSVPWGNNAAVPAIHCITSTPGTVVTFSFTC</sequence>
<name>A0A9N8W8J2_9GLOM</name>
<dbReference type="AlphaFoldDB" id="A0A9N8W8J2"/>
<comment type="caution">
    <text evidence="1">The sequence shown here is derived from an EMBL/GenBank/DDBJ whole genome shotgun (WGS) entry which is preliminary data.</text>
</comment>
<evidence type="ECO:0000313" key="1">
    <source>
        <dbReference type="EMBL" id="CAG8474625.1"/>
    </source>
</evidence>
<dbReference type="EMBL" id="CAJVPK010000209">
    <property type="protein sequence ID" value="CAG8474625.1"/>
    <property type="molecule type" value="Genomic_DNA"/>
</dbReference>
<dbReference type="Proteomes" id="UP000789706">
    <property type="component" value="Unassembled WGS sequence"/>
</dbReference>
<proteinExistence type="predicted"/>
<dbReference type="OrthoDB" id="10542015at2759"/>